<sequence length="101" mass="10788">MSDAETGIARRAVSVPVSNAASAQRVTVTDFTARRGHITRFGVIIGEFAFPPVSGARDSSVRISASLPAQIRPTMIRARASTGPSERGWPNRRLFAPEPLG</sequence>
<feature type="region of interest" description="Disordered" evidence="1">
    <location>
        <begin position="79"/>
        <end position="101"/>
    </location>
</feature>
<evidence type="ECO:0000313" key="2">
    <source>
        <dbReference type="EMBL" id="MEB3514116.1"/>
    </source>
</evidence>
<comment type="caution">
    <text evidence="2">The sequence shown here is derived from an EMBL/GenBank/DDBJ whole genome shotgun (WGS) entry which is preliminary data.</text>
</comment>
<proteinExistence type="predicted"/>
<dbReference type="RefSeq" id="WP_195081876.1">
    <property type="nucleotide sequence ID" value="NZ_JAYESH010000009.1"/>
</dbReference>
<gene>
    <name evidence="2" type="ORF">U3653_29180</name>
</gene>
<name>A0ABU6B348_9NOCA</name>
<protein>
    <submittedName>
        <fullName evidence="2">Uncharacterized protein</fullName>
    </submittedName>
</protein>
<accession>A0ABU6B348</accession>
<evidence type="ECO:0000256" key="1">
    <source>
        <dbReference type="SAM" id="MobiDB-lite"/>
    </source>
</evidence>
<dbReference type="EMBL" id="JAYKYQ010000016">
    <property type="protein sequence ID" value="MEB3514116.1"/>
    <property type="molecule type" value="Genomic_DNA"/>
</dbReference>
<evidence type="ECO:0000313" key="3">
    <source>
        <dbReference type="Proteomes" id="UP001348098"/>
    </source>
</evidence>
<dbReference type="Proteomes" id="UP001348098">
    <property type="component" value="Unassembled WGS sequence"/>
</dbReference>
<keyword evidence="3" id="KW-1185">Reference proteome</keyword>
<organism evidence="2 3">
    <name type="scientific">Nocardia implantans</name>
    <dbReference type="NCBI Taxonomy" id="3108168"/>
    <lineage>
        <taxon>Bacteria</taxon>
        <taxon>Bacillati</taxon>
        <taxon>Actinomycetota</taxon>
        <taxon>Actinomycetes</taxon>
        <taxon>Mycobacteriales</taxon>
        <taxon>Nocardiaceae</taxon>
        <taxon>Nocardia</taxon>
    </lineage>
</organism>
<reference evidence="2 3" key="1">
    <citation type="submission" date="2023-12" db="EMBL/GenBank/DDBJ databases">
        <title>novel species in genus Nocarida.</title>
        <authorList>
            <person name="Li Z."/>
        </authorList>
    </citation>
    <scope>NUCLEOTIDE SEQUENCE [LARGE SCALE GENOMIC DNA]</scope>
    <source>
        <strain evidence="2 3">CDC186</strain>
    </source>
</reference>